<dbReference type="eggNOG" id="COG5401">
    <property type="taxonomic scope" value="Bacteria"/>
</dbReference>
<keyword evidence="5" id="KW-1185">Reference proteome</keyword>
<protein>
    <recommendedName>
        <fullName evidence="3">GerMN domain-containing protein</fullName>
    </recommendedName>
</protein>
<evidence type="ECO:0000313" key="5">
    <source>
        <dbReference type="Proteomes" id="UP000003835"/>
    </source>
</evidence>
<evidence type="ECO:0000313" key="4">
    <source>
        <dbReference type="EMBL" id="EDX72892.1"/>
    </source>
</evidence>
<evidence type="ECO:0000256" key="2">
    <source>
        <dbReference type="SAM" id="Phobius"/>
    </source>
</evidence>
<keyword evidence="2" id="KW-0812">Transmembrane</keyword>
<reference evidence="4 5" key="1">
    <citation type="submission" date="2008-07" db="EMBL/GenBank/DDBJ databases">
        <authorList>
            <person name="Tandeau de Marsac N."/>
            <person name="Ferriera S."/>
            <person name="Johnson J."/>
            <person name="Kravitz S."/>
            <person name="Beeson K."/>
            <person name="Sutton G."/>
            <person name="Rogers Y.-H."/>
            <person name="Friedman R."/>
            <person name="Frazier M."/>
            <person name="Venter J.C."/>
        </authorList>
    </citation>
    <scope>NUCLEOTIDE SEQUENCE [LARGE SCALE GENOMIC DNA]</scope>
    <source>
        <strain evidence="4 5">PCC 7420</strain>
    </source>
</reference>
<dbReference type="AlphaFoldDB" id="B4VZ22"/>
<name>B4VZ22_9CYAN</name>
<keyword evidence="2" id="KW-0472">Membrane</keyword>
<dbReference type="SMART" id="SM00909">
    <property type="entry name" value="Germane"/>
    <property type="match status" value="1"/>
</dbReference>
<evidence type="ECO:0000256" key="1">
    <source>
        <dbReference type="SAM" id="MobiDB-lite"/>
    </source>
</evidence>
<gene>
    <name evidence="4" type="ORF">MC7420_3338</name>
</gene>
<feature type="transmembrane region" description="Helical" evidence="2">
    <location>
        <begin position="12"/>
        <end position="34"/>
    </location>
</feature>
<keyword evidence="2" id="KW-1133">Transmembrane helix</keyword>
<proteinExistence type="predicted"/>
<dbReference type="HOGENOM" id="CLU_094596_0_0_3"/>
<feature type="domain" description="GerMN" evidence="3">
    <location>
        <begin position="95"/>
        <end position="181"/>
    </location>
</feature>
<evidence type="ECO:0000259" key="3">
    <source>
        <dbReference type="SMART" id="SM00909"/>
    </source>
</evidence>
<sequence>MQNPQDTRRIPTSLIAGVSVAMLAAAGGGAWWAWNTITASPPQSEVPTLSQSPQDTPPATEQKVQVYWVDAVNNQIELVPSSITVENADNPSEVLEMAFQQLLSGPEQQAVASAIPEGTELRNLSIKSDGVHLDLSEDFTTGGGSTSMQSRLGQIIYTATSLDPDAQVWIDVEGKPLEVLGGEGLIVDQPMTRQNFETNFQL</sequence>
<dbReference type="RefSeq" id="WP_006104055.1">
    <property type="nucleotide sequence ID" value="NZ_DS989861.1"/>
</dbReference>
<accession>B4VZ22</accession>
<feature type="region of interest" description="Disordered" evidence="1">
    <location>
        <begin position="42"/>
        <end position="61"/>
    </location>
</feature>
<dbReference type="InterPro" id="IPR019606">
    <property type="entry name" value="GerMN"/>
</dbReference>
<dbReference type="EMBL" id="DS989861">
    <property type="protein sequence ID" value="EDX72892.1"/>
    <property type="molecule type" value="Genomic_DNA"/>
</dbReference>
<dbReference type="STRING" id="118168.MC7420_3338"/>
<dbReference type="Proteomes" id="UP000003835">
    <property type="component" value="Unassembled WGS sequence"/>
</dbReference>
<dbReference type="Pfam" id="PF10646">
    <property type="entry name" value="Germane"/>
    <property type="match status" value="1"/>
</dbReference>
<dbReference type="OrthoDB" id="510914at2"/>
<organism evidence="4 5">
    <name type="scientific">Coleofasciculus chthonoplastes PCC 7420</name>
    <dbReference type="NCBI Taxonomy" id="118168"/>
    <lineage>
        <taxon>Bacteria</taxon>
        <taxon>Bacillati</taxon>
        <taxon>Cyanobacteriota</taxon>
        <taxon>Cyanophyceae</taxon>
        <taxon>Coleofasciculales</taxon>
        <taxon>Coleofasciculaceae</taxon>
        <taxon>Coleofasciculus</taxon>
    </lineage>
</organism>